<dbReference type="SUPFAM" id="SSF103473">
    <property type="entry name" value="MFS general substrate transporter"/>
    <property type="match status" value="1"/>
</dbReference>
<feature type="transmembrane region" description="Helical" evidence="8">
    <location>
        <begin position="407"/>
        <end position="429"/>
    </location>
</feature>
<dbReference type="PROSITE" id="PS00216">
    <property type="entry name" value="SUGAR_TRANSPORT_1"/>
    <property type="match status" value="1"/>
</dbReference>
<dbReference type="EMBL" id="CAWUHC010000066">
    <property type="protein sequence ID" value="CAK7227493.1"/>
    <property type="molecule type" value="Genomic_DNA"/>
</dbReference>
<feature type="transmembrane region" description="Helical" evidence="8">
    <location>
        <begin position="340"/>
        <end position="361"/>
    </location>
</feature>
<feature type="transmembrane region" description="Helical" evidence="8">
    <location>
        <begin position="191"/>
        <end position="210"/>
    </location>
</feature>
<evidence type="ECO:0000256" key="6">
    <source>
        <dbReference type="ARBA" id="ARBA00023136"/>
    </source>
</evidence>
<accession>A0ABP0C6P9</accession>
<dbReference type="InterPro" id="IPR005828">
    <property type="entry name" value="MFS_sugar_transport-like"/>
</dbReference>
<feature type="transmembrane region" description="Helical" evidence="8">
    <location>
        <begin position="157"/>
        <end position="179"/>
    </location>
</feature>
<feature type="transmembrane region" description="Helical" evidence="8">
    <location>
        <begin position="367"/>
        <end position="386"/>
    </location>
</feature>
<reference evidence="10 11" key="1">
    <citation type="submission" date="2024-01" db="EMBL/GenBank/DDBJ databases">
        <authorList>
            <person name="Allen C."/>
            <person name="Tagirdzhanova G."/>
        </authorList>
    </citation>
    <scope>NUCLEOTIDE SEQUENCE [LARGE SCALE GENOMIC DNA]</scope>
</reference>
<dbReference type="NCBIfam" id="TIGR00879">
    <property type="entry name" value="SP"/>
    <property type="match status" value="1"/>
</dbReference>
<evidence type="ECO:0000256" key="3">
    <source>
        <dbReference type="ARBA" id="ARBA00022448"/>
    </source>
</evidence>
<feature type="transmembrane region" description="Helical" evidence="8">
    <location>
        <begin position="441"/>
        <end position="459"/>
    </location>
</feature>
<feature type="transmembrane region" description="Helical" evidence="8">
    <location>
        <begin position="64"/>
        <end position="88"/>
    </location>
</feature>
<feature type="transmembrane region" description="Helical" evidence="8">
    <location>
        <begin position="100"/>
        <end position="118"/>
    </location>
</feature>
<protein>
    <recommendedName>
        <fullName evidence="9">Major facilitator superfamily (MFS) profile domain-containing protein</fullName>
    </recommendedName>
</protein>
<dbReference type="InterPro" id="IPR005829">
    <property type="entry name" value="Sugar_transporter_CS"/>
</dbReference>
<evidence type="ECO:0000259" key="9">
    <source>
        <dbReference type="PROSITE" id="PS50850"/>
    </source>
</evidence>
<dbReference type="InterPro" id="IPR003663">
    <property type="entry name" value="Sugar/inositol_transpt"/>
</dbReference>
<comment type="subcellular location">
    <subcellularLocation>
        <location evidence="1">Membrane</location>
        <topology evidence="1">Multi-pass membrane protein</topology>
    </subcellularLocation>
</comment>
<comment type="similarity">
    <text evidence="2 7">Belongs to the major facilitator superfamily. Sugar transporter (TC 2.A.1.1) family.</text>
</comment>
<keyword evidence="3 7" id="KW-0813">Transport</keyword>
<feature type="transmembrane region" description="Helical" evidence="8">
    <location>
        <begin position="20"/>
        <end position="44"/>
    </location>
</feature>
<dbReference type="PRINTS" id="PR00171">
    <property type="entry name" value="SUGRTRNSPORT"/>
</dbReference>
<dbReference type="Proteomes" id="UP001642406">
    <property type="component" value="Unassembled WGS sequence"/>
</dbReference>
<dbReference type="Gene3D" id="1.20.1250.20">
    <property type="entry name" value="MFS general substrate transporter like domains"/>
    <property type="match status" value="1"/>
</dbReference>
<gene>
    <name evidence="10" type="ORF">SBRCBS47491_006586</name>
</gene>
<dbReference type="PANTHER" id="PTHR48022">
    <property type="entry name" value="PLASTIDIC GLUCOSE TRANSPORTER 4"/>
    <property type="match status" value="1"/>
</dbReference>
<evidence type="ECO:0000256" key="8">
    <source>
        <dbReference type="SAM" id="Phobius"/>
    </source>
</evidence>
<keyword evidence="6 8" id="KW-0472">Membrane</keyword>
<evidence type="ECO:0000256" key="2">
    <source>
        <dbReference type="ARBA" id="ARBA00010992"/>
    </source>
</evidence>
<keyword evidence="4 8" id="KW-0812">Transmembrane</keyword>
<feature type="domain" description="Major facilitator superfamily (MFS) profile" evidence="9">
    <location>
        <begin position="23"/>
        <end position="463"/>
    </location>
</feature>
<dbReference type="InterPro" id="IPR020846">
    <property type="entry name" value="MFS_dom"/>
</dbReference>
<sequence length="529" mass="58655">MVSIPFTKEWLTRNRVTRRLMFATLLVSITVFNFGFDTTAYSTIQAMDPFIDRFGQCNSKGKCSFTATHLSFLNSFPRITFGVGIIIGEMIGSRYGRRPVIVVYNVIALIGSIVSYTSKGYGQILAGRMIVFLYVGMEGWLVPMFQAEIVPAHMRGAVVVSYVFNHVLGSFIMSAVTYVSSRWNTDMCWKVPMALGIPLPAIVLLLYWTIPESPRWLLRQNRDEEALQSLRSMFGNDPNFPPEVEMELLKSSLAEEASREGAAWIDLFRGTNLRRTLIVMTTSFLNQATGQNFVTQYGTIFIKSLNTVNAFEFTFISNSTGCVGPLLTILMIDRVGRRGLYFSWGLLCALSIFIVGALGLATPTASVKIAIVSLTVVYGLFYAASFGPVGPVTSSEVPSLRLRDKSICMSWSVQNVSNFLVSFTLPYLLGAGYADLGSKVGFIYGSIGLVGIIWGYFFLPELKGRSLEEIDEMFAEKVPARKTRDWISSNPDSIGVQISKMENNEVPTADKLQEAYDKPGAHHVDSVTV</sequence>
<evidence type="ECO:0000256" key="1">
    <source>
        <dbReference type="ARBA" id="ARBA00004141"/>
    </source>
</evidence>
<dbReference type="Pfam" id="PF00083">
    <property type="entry name" value="Sugar_tr"/>
    <property type="match status" value="1"/>
</dbReference>
<evidence type="ECO:0000256" key="5">
    <source>
        <dbReference type="ARBA" id="ARBA00022989"/>
    </source>
</evidence>
<name>A0ABP0C6P9_9PEZI</name>
<evidence type="ECO:0000313" key="11">
    <source>
        <dbReference type="Proteomes" id="UP001642406"/>
    </source>
</evidence>
<feature type="transmembrane region" description="Helical" evidence="8">
    <location>
        <begin position="124"/>
        <end position="145"/>
    </location>
</feature>
<dbReference type="PANTHER" id="PTHR48022:SF10">
    <property type="entry name" value="MAJOR FACILITATOR SUPERFAMILY (MFS) PROFILE DOMAIN-CONTAINING PROTEIN"/>
    <property type="match status" value="1"/>
</dbReference>
<comment type="caution">
    <text evidence="10">The sequence shown here is derived from an EMBL/GenBank/DDBJ whole genome shotgun (WGS) entry which is preliminary data.</text>
</comment>
<dbReference type="InterPro" id="IPR050360">
    <property type="entry name" value="MFS_Sugar_Transporters"/>
</dbReference>
<proteinExistence type="inferred from homology"/>
<keyword evidence="11" id="KW-1185">Reference proteome</keyword>
<evidence type="ECO:0000256" key="7">
    <source>
        <dbReference type="RuleBase" id="RU003346"/>
    </source>
</evidence>
<dbReference type="InterPro" id="IPR036259">
    <property type="entry name" value="MFS_trans_sf"/>
</dbReference>
<organism evidence="10 11">
    <name type="scientific">Sporothrix bragantina</name>
    <dbReference type="NCBI Taxonomy" id="671064"/>
    <lineage>
        <taxon>Eukaryota</taxon>
        <taxon>Fungi</taxon>
        <taxon>Dikarya</taxon>
        <taxon>Ascomycota</taxon>
        <taxon>Pezizomycotina</taxon>
        <taxon>Sordariomycetes</taxon>
        <taxon>Sordariomycetidae</taxon>
        <taxon>Ophiostomatales</taxon>
        <taxon>Ophiostomataceae</taxon>
        <taxon>Sporothrix</taxon>
    </lineage>
</organism>
<dbReference type="PROSITE" id="PS50850">
    <property type="entry name" value="MFS"/>
    <property type="match status" value="1"/>
</dbReference>
<keyword evidence="5 8" id="KW-1133">Transmembrane helix</keyword>
<evidence type="ECO:0000256" key="4">
    <source>
        <dbReference type="ARBA" id="ARBA00022692"/>
    </source>
</evidence>
<evidence type="ECO:0000313" key="10">
    <source>
        <dbReference type="EMBL" id="CAK7227493.1"/>
    </source>
</evidence>